<dbReference type="PANTHER" id="PTHR22911">
    <property type="entry name" value="ACYL-MALONYL CONDENSING ENZYME-RELATED"/>
    <property type="match status" value="1"/>
</dbReference>
<dbReference type="AlphaFoldDB" id="A0A222EBP9"/>
<feature type="transmembrane region" description="Helical" evidence="6">
    <location>
        <begin position="76"/>
        <end position="97"/>
    </location>
</feature>
<evidence type="ECO:0000256" key="3">
    <source>
        <dbReference type="ARBA" id="ARBA00022692"/>
    </source>
</evidence>
<keyword evidence="5 6" id="KW-0472">Membrane</keyword>
<evidence type="ECO:0000313" key="9">
    <source>
        <dbReference type="Proteomes" id="UP000203589"/>
    </source>
</evidence>
<evidence type="ECO:0000256" key="5">
    <source>
        <dbReference type="ARBA" id="ARBA00023136"/>
    </source>
</evidence>
<feature type="transmembrane region" description="Helical" evidence="6">
    <location>
        <begin position="44"/>
        <end position="64"/>
    </location>
</feature>
<dbReference type="EMBL" id="CP022541">
    <property type="protein sequence ID" value="ASP23498.1"/>
    <property type="molecule type" value="Genomic_DNA"/>
</dbReference>
<keyword evidence="8" id="KW-0614">Plasmid</keyword>
<feature type="domain" description="EamA" evidence="7">
    <location>
        <begin position="155"/>
        <end position="282"/>
    </location>
</feature>
<sequence>MVAPISPPRTSRRFLIFGVLASTSYSFSYIFVRHLGAAGLHPFQIVFFRTAICTLLLVGLTLALRRSFRAKMPGKILFRGCLSALGLLLWFYGLVHLPLAEATSLSLTTICFATLGAALFLGEHVTRFRILAILAALCGALAIIRPGVEGLQPEALSVLAAAACWGIAAVLVRSASRSEEPLIIALWTSAVITVFSLPAALPFWIWPEGWQWAELGAIGLLTASGTLFWTTALRHGQTTQVIITDFVQLAWGVLIGLAAGEVLEGWSVFGIVLIASATLLVAFDKTVNRP</sequence>
<feature type="transmembrane region" description="Helical" evidence="6">
    <location>
        <begin position="103"/>
        <end position="121"/>
    </location>
</feature>
<dbReference type="InterPro" id="IPR037185">
    <property type="entry name" value="EmrE-like"/>
</dbReference>
<keyword evidence="9" id="KW-1185">Reference proteome</keyword>
<feature type="transmembrane region" description="Helical" evidence="6">
    <location>
        <begin position="14"/>
        <end position="32"/>
    </location>
</feature>
<feature type="transmembrane region" description="Helical" evidence="6">
    <location>
        <begin position="154"/>
        <end position="172"/>
    </location>
</feature>
<dbReference type="InterPro" id="IPR000620">
    <property type="entry name" value="EamA_dom"/>
</dbReference>
<dbReference type="OrthoDB" id="9812899at2"/>
<evidence type="ECO:0000256" key="2">
    <source>
        <dbReference type="ARBA" id="ARBA00009853"/>
    </source>
</evidence>
<keyword evidence="3 6" id="KW-0812">Transmembrane</keyword>
<reference evidence="8 9" key="1">
    <citation type="submission" date="2017-07" db="EMBL/GenBank/DDBJ databases">
        <title>Genome Sequence of Antarctobacter heliothermus Strain SMS3 Isolated from a culture of the Diatom Skeletonema marinoi.</title>
        <authorList>
            <person name="Topel M."/>
            <person name="Pinder M.I.M."/>
            <person name="Johansson O.N."/>
            <person name="Kourtchenko O."/>
            <person name="Godhe A."/>
            <person name="Clarke A.K."/>
        </authorList>
    </citation>
    <scope>NUCLEOTIDE SEQUENCE [LARGE SCALE GENOMIC DNA]</scope>
    <source>
        <strain evidence="8 9">SMS3</strain>
        <plasmid evidence="9">Plasmid psms3-1</plasmid>
    </source>
</reference>
<feature type="transmembrane region" description="Helical" evidence="6">
    <location>
        <begin position="241"/>
        <end position="259"/>
    </location>
</feature>
<evidence type="ECO:0000256" key="6">
    <source>
        <dbReference type="SAM" id="Phobius"/>
    </source>
</evidence>
<evidence type="ECO:0000259" key="7">
    <source>
        <dbReference type="Pfam" id="PF00892"/>
    </source>
</evidence>
<dbReference type="KEGG" id="aht:ANTHELSMS3_05118"/>
<feature type="transmembrane region" description="Helical" evidence="6">
    <location>
        <begin position="128"/>
        <end position="148"/>
    </location>
</feature>
<geneLocation type="plasmid" evidence="9">
    <name>psms3-1</name>
</geneLocation>
<comment type="subcellular location">
    <subcellularLocation>
        <location evidence="1">Membrane</location>
        <topology evidence="1">Multi-pass membrane protein</topology>
    </subcellularLocation>
</comment>
<dbReference type="GO" id="GO:0016020">
    <property type="term" value="C:membrane"/>
    <property type="evidence" value="ECO:0007669"/>
    <property type="project" value="UniProtKB-SubCell"/>
</dbReference>
<feature type="transmembrane region" description="Helical" evidence="6">
    <location>
        <begin position="265"/>
        <end position="283"/>
    </location>
</feature>
<dbReference type="Proteomes" id="UP000203589">
    <property type="component" value="Plasmid pSMS3-1"/>
</dbReference>
<dbReference type="SUPFAM" id="SSF103481">
    <property type="entry name" value="Multidrug resistance efflux transporter EmrE"/>
    <property type="match status" value="2"/>
</dbReference>
<dbReference type="PANTHER" id="PTHR22911:SF6">
    <property type="entry name" value="SOLUTE CARRIER FAMILY 35 MEMBER G1"/>
    <property type="match status" value="1"/>
</dbReference>
<proteinExistence type="inferred from homology"/>
<evidence type="ECO:0000256" key="4">
    <source>
        <dbReference type="ARBA" id="ARBA00022989"/>
    </source>
</evidence>
<organism evidence="8 9">
    <name type="scientific">Antarctobacter heliothermus</name>
    <dbReference type="NCBI Taxonomy" id="74033"/>
    <lineage>
        <taxon>Bacteria</taxon>
        <taxon>Pseudomonadati</taxon>
        <taxon>Pseudomonadota</taxon>
        <taxon>Alphaproteobacteria</taxon>
        <taxon>Rhodobacterales</taxon>
        <taxon>Roseobacteraceae</taxon>
        <taxon>Antarctobacter</taxon>
    </lineage>
</organism>
<evidence type="ECO:0000313" key="8">
    <source>
        <dbReference type="EMBL" id="ASP23498.1"/>
    </source>
</evidence>
<protein>
    <submittedName>
        <fullName evidence="8">Riboflavin transporter</fullName>
    </submittedName>
</protein>
<name>A0A222EBP9_9RHOB</name>
<accession>A0A222EBP9</accession>
<keyword evidence="4 6" id="KW-1133">Transmembrane helix</keyword>
<gene>
    <name evidence="8" type="ORF">ANTHELSMS3_05118</name>
</gene>
<evidence type="ECO:0000256" key="1">
    <source>
        <dbReference type="ARBA" id="ARBA00004141"/>
    </source>
</evidence>
<comment type="similarity">
    <text evidence="2">Belongs to the drug/metabolite transporter (DMT) superfamily. 10 TMS drug/metabolite exporter (DME) (TC 2.A.7.3) family.</text>
</comment>
<dbReference type="Pfam" id="PF00892">
    <property type="entry name" value="EamA"/>
    <property type="match status" value="2"/>
</dbReference>
<feature type="transmembrane region" description="Helical" evidence="6">
    <location>
        <begin position="212"/>
        <end position="229"/>
    </location>
</feature>
<feature type="transmembrane region" description="Helical" evidence="6">
    <location>
        <begin position="184"/>
        <end position="206"/>
    </location>
</feature>
<feature type="domain" description="EamA" evidence="7">
    <location>
        <begin position="15"/>
        <end position="144"/>
    </location>
</feature>